<dbReference type="EMBL" id="JADXDR010000105">
    <property type="protein sequence ID" value="KAI7839213.1"/>
    <property type="molecule type" value="Genomic_DNA"/>
</dbReference>
<comment type="cofactor">
    <cofactor evidence="2">
        <name>Mg(2+)</name>
        <dbReference type="ChEBI" id="CHEBI:18420"/>
    </cofactor>
</comment>
<dbReference type="GO" id="GO:0006002">
    <property type="term" value="P:fructose 6-phosphate metabolic process"/>
    <property type="evidence" value="ECO:0007669"/>
    <property type="project" value="TreeGrafter"/>
</dbReference>
<comment type="caution">
    <text evidence="16">The sequence shown here is derived from an EMBL/GenBank/DDBJ whole genome shotgun (WGS) entry which is preliminary data.</text>
</comment>
<keyword evidence="17" id="KW-1185">Reference proteome</keyword>
<dbReference type="InterPro" id="IPR000146">
    <property type="entry name" value="FBPase_class-1"/>
</dbReference>
<dbReference type="PANTHER" id="PTHR11556">
    <property type="entry name" value="FRUCTOSE-1,6-BISPHOSPHATASE-RELATED"/>
    <property type="match status" value="1"/>
</dbReference>
<evidence type="ECO:0000256" key="9">
    <source>
        <dbReference type="ARBA" id="ARBA00022842"/>
    </source>
</evidence>
<dbReference type="Pfam" id="PF18913">
    <property type="entry name" value="FBPase_C"/>
    <property type="match status" value="1"/>
</dbReference>
<evidence type="ECO:0000256" key="2">
    <source>
        <dbReference type="ARBA" id="ARBA00001946"/>
    </source>
</evidence>
<reference evidence="16" key="1">
    <citation type="submission" date="2020-11" db="EMBL/GenBank/DDBJ databases">
        <title>Chlorella ohadii genome sequencing and assembly.</title>
        <authorList>
            <person name="Murik O."/>
            <person name="Treves H."/>
            <person name="Kedem I."/>
            <person name="Shotland Y."/>
            <person name="Kaplan A."/>
        </authorList>
    </citation>
    <scope>NUCLEOTIDE SEQUENCE</scope>
    <source>
        <strain evidence="16">1</strain>
    </source>
</reference>
<comment type="catalytic activity">
    <reaction evidence="1">
        <text>beta-D-fructose 1,6-bisphosphate + H2O = beta-D-fructose 6-phosphate + phosphate</text>
        <dbReference type="Rhea" id="RHEA:11064"/>
        <dbReference type="ChEBI" id="CHEBI:15377"/>
        <dbReference type="ChEBI" id="CHEBI:32966"/>
        <dbReference type="ChEBI" id="CHEBI:43474"/>
        <dbReference type="ChEBI" id="CHEBI:57634"/>
        <dbReference type="EC" id="3.1.3.11"/>
    </reaction>
</comment>
<dbReference type="PRINTS" id="PR00115">
    <property type="entry name" value="F16BPHPHTASE"/>
</dbReference>
<dbReference type="GO" id="GO:0042132">
    <property type="term" value="F:fructose 1,6-bisphosphate 1-phosphatase activity"/>
    <property type="evidence" value="ECO:0007669"/>
    <property type="project" value="UniProtKB-EC"/>
</dbReference>
<dbReference type="GO" id="GO:0005829">
    <property type="term" value="C:cytosol"/>
    <property type="evidence" value="ECO:0007669"/>
    <property type="project" value="TreeGrafter"/>
</dbReference>
<feature type="domain" description="Fructose-1-6-bisphosphatase class 1 C-terminal" evidence="15">
    <location>
        <begin position="230"/>
        <end position="359"/>
    </location>
</feature>
<dbReference type="InterPro" id="IPR044015">
    <property type="entry name" value="FBPase_C_dom"/>
</dbReference>
<dbReference type="GO" id="GO:0046872">
    <property type="term" value="F:metal ion binding"/>
    <property type="evidence" value="ECO:0007669"/>
    <property type="project" value="UniProtKB-KW"/>
</dbReference>
<dbReference type="PIRSF" id="PIRSF500210">
    <property type="entry name" value="FBPtase"/>
    <property type="match status" value="1"/>
</dbReference>
<keyword evidence="9" id="KW-0460">Magnesium</keyword>
<dbReference type="EC" id="3.1.3.11" evidence="5"/>
<evidence type="ECO:0000259" key="15">
    <source>
        <dbReference type="Pfam" id="PF18913"/>
    </source>
</evidence>
<evidence type="ECO:0000313" key="17">
    <source>
        <dbReference type="Proteomes" id="UP001205105"/>
    </source>
</evidence>
<keyword evidence="10 13" id="KW-0119">Carbohydrate metabolism</keyword>
<dbReference type="InterPro" id="IPR033391">
    <property type="entry name" value="FBPase_N"/>
</dbReference>
<evidence type="ECO:0000256" key="1">
    <source>
        <dbReference type="ARBA" id="ARBA00001273"/>
    </source>
</evidence>
<dbReference type="Gene3D" id="3.30.540.10">
    <property type="entry name" value="Fructose-1,6-Bisphosphatase, subunit A, domain 1"/>
    <property type="match status" value="2"/>
</dbReference>
<evidence type="ECO:0000313" key="16">
    <source>
        <dbReference type="EMBL" id="KAI7839213.1"/>
    </source>
</evidence>
<keyword evidence="7" id="KW-0479">Metal-binding</keyword>
<evidence type="ECO:0000259" key="14">
    <source>
        <dbReference type="Pfam" id="PF00316"/>
    </source>
</evidence>
<dbReference type="PANTHER" id="PTHR11556:SF41">
    <property type="entry name" value="FRUCTOSE-1,6-BISPHOSPHATASE, CYTOSOLIC"/>
    <property type="match status" value="1"/>
</dbReference>
<protein>
    <recommendedName>
        <fullName evidence="12">Fructose-1,6-bisphosphatase, cytosolic</fullName>
        <ecNumber evidence="5">3.1.3.11</ecNumber>
    </recommendedName>
    <alternativeName>
        <fullName evidence="11">D-fructose-1,6-bisphosphate 1-phosphohydrolase</fullName>
    </alternativeName>
</protein>
<dbReference type="AlphaFoldDB" id="A0AAD5DMU8"/>
<dbReference type="InterPro" id="IPR028343">
    <property type="entry name" value="FBPtase"/>
</dbReference>
<dbReference type="CDD" id="cd00354">
    <property type="entry name" value="FBPase"/>
    <property type="match status" value="1"/>
</dbReference>
<dbReference type="NCBIfam" id="NF006778">
    <property type="entry name" value="PRK09293.1-1"/>
    <property type="match status" value="1"/>
</dbReference>
<dbReference type="PIRSF" id="PIRSF000904">
    <property type="entry name" value="FBPtase_SBPase"/>
    <property type="match status" value="1"/>
</dbReference>
<evidence type="ECO:0000256" key="12">
    <source>
        <dbReference type="ARBA" id="ARBA00040159"/>
    </source>
</evidence>
<dbReference type="GO" id="GO:0006094">
    <property type="term" value="P:gluconeogenesis"/>
    <property type="evidence" value="ECO:0007669"/>
    <property type="project" value="TreeGrafter"/>
</dbReference>
<evidence type="ECO:0000256" key="6">
    <source>
        <dbReference type="ARBA" id="ARBA00022490"/>
    </source>
</evidence>
<comment type="subcellular location">
    <subcellularLocation>
        <location evidence="3">Cytoplasm</location>
    </subcellularLocation>
</comment>
<accession>A0AAD5DMU8</accession>
<dbReference type="HAMAP" id="MF_01855">
    <property type="entry name" value="FBPase_class1"/>
    <property type="match status" value="1"/>
</dbReference>
<feature type="domain" description="Fructose-1-6-bisphosphatase class I N-terminal" evidence="14">
    <location>
        <begin position="19"/>
        <end position="124"/>
    </location>
</feature>
<dbReference type="Pfam" id="PF00316">
    <property type="entry name" value="FBPase"/>
    <property type="match status" value="2"/>
</dbReference>
<dbReference type="SUPFAM" id="SSF56655">
    <property type="entry name" value="Carbohydrate phosphatase"/>
    <property type="match status" value="2"/>
</dbReference>
<dbReference type="PROSITE" id="PS00124">
    <property type="entry name" value="FBPASE"/>
    <property type="match status" value="1"/>
</dbReference>
<dbReference type="GO" id="GO:0030388">
    <property type="term" value="P:fructose 1,6-bisphosphate metabolic process"/>
    <property type="evidence" value="ECO:0007669"/>
    <property type="project" value="TreeGrafter"/>
</dbReference>
<dbReference type="FunFam" id="3.40.190.80:FF:000001">
    <property type="entry name" value="Fructose-1,6-bisphosphatase class 1"/>
    <property type="match status" value="1"/>
</dbReference>
<evidence type="ECO:0000256" key="11">
    <source>
        <dbReference type="ARBA" id="ARBA00032973"/>
    </source>
</evidence>
<comment type="similarity">
    <text evidence="4 13">Belongs to the FBPase class 1 family.</text>
</comment>
<evidence type="ECO:0000256" key="4">
    <source>
        <dbReference type="ARBA" id="ARBA00010941"/>
    </source>
</evidence>
<evidence type="ECO:0000256" key="8">
    <source>
        <dbReference type="ARBA" id="ARBA00022801"/>
    </source>
</evidence>
<dbReference type="GO" id="GO:0005986">
    <property type="term" value="P:sucrose biosynthetic process"/>
    <property type="evidence" value="ECO:0007669"/>
    <property type="project" value="TreeGrafter"/>
</dbReference>
<dbReference type="GO" id="GO:0006000">
    <property type="term" value="P:fructose metabolic process"/>
    <property type="evidence" value="ECO:0007669"/>
    <property type="project" value="TreeGrafter"/>
</dbReference>
<name>A0AAD5DMU8_9CHLO</name>
<keyword evidence="6" id="KW-0963">Cytoplasm</keyword>
<organism evidence="16 17">
    <name type="scientific">Chlorella ohadii</name>
    <dbReference type="NCBI Taxonomy" id="2649997"/>
    <lineage>
        <taxon>Eukaryota</taxon>
        <taxon>Viridiplantae</taxon>
        <taxon>Chlorophyta</taxon>
        <taxon>core chlorophytes</taxon>
        <taxon>Trebouxiophyceae</taxon>
        <taxon>Chlorellales</taxon>
        <taxon>Chlorellaceae</taxon>
        <taxon>Chlorella clade</taxon>
        <taxon>Chlorella</taxon>
    </lineage>
</organism>
<gene>
    <name evidence="16" type="ORF">COHA_007026</name>
</gene>
<keyword evidence="8 13" id="KW-0378">Hydrolase</keyword>
<evidence type="ECO:0000256" key="13">
    <source>
        <dbReference type="RuleBase" id="RU000508"/>
    </source>
</evidence>
<evidence type="ECO:0000256" key="7">
    <source>
        <dbReference type="ARBA" id="ARBA00022723"/>
    </source>
</evidence>
<feature type="domain" description="Fructose-1-6-bisphosphatase class I N-terminal" evidence="14">
    <location>
        <begin position="151"/>
        <end position="226"/>
    </location>
</feature>
<evidence type="ECO:0000256" key="10">
    <source>
        <dbReference type="ARBA" id="ARBA00023277"/>
    </source>
</evidence>
<proteinExistence type="inferred from homology"/>
<dbReference type="Gene3D" id="3.40.190.80">
    <property type="match status" value="1"/>
</dbReference>
<evidence type="ECO:0000256" key="3">
    <source>
        <dbReference type="ARBA" id="ARBA00004496"/>
    </source>
</evidence>
<sequence length="366" mass="39846">MASQVETVDHELLQTDPLTLSAWILTQQHRSPGARGRLTVLLNAIGVGCKFVASAVRRAGLAGMMGMAGSENVQGEDQKKLDVIANEVFKNSLRRSGQCCILITEEEDEPIFIEKEHRGIYIVVRGCPWVEAHSAGLVGRFLQQAAPQDAVDFSVGTIFGIYKAKDPQAELAGNSTLEDVLRPGTEMVAAGYCMYGSMAYMMITTGNGVAGFTLDPTLGEFVITHPKVQVPPRGTIYSINEGNAANWDPATTKYVENCKSGQYNNGKPYSLRYVGSMVADVHRTLLYGGIFMYPADKKSPSGKLRVLYECFPMAFLVEQAGGKATTGTSRTMEIVPTSIHGRAPIYLGSKEEVEEIERLKKECGCQ</sequence>
<dbReference type="Proteomes" id="UP001205105">
    <property type="component" value="Unassembled WGS sequence"/>
</dbReference>
<dbReference type="InterPro" id="IPR020548">
    <property type="entry name" value="Fructose_bisphosphatase_AS"/>
</dbReference>
<evidence type="ECO:0000256" key="5">
    <source>
        <dbReference type="ARBA" id="ARBA00013093"/>
    </source>
</evidence>